<protein>
    <submittedName>
        <fullName evidence="2">Uncharacterized protein</fullName>
    </submittedName>
</protein>
<accession>A0A1I1JVS5</accession>
<dbReference type="AlphaFoldDB" id="A0A1I1JVS5"/>
<dbReference type="STRING" id="753702.SAMN04488102_10866"/>
<proteinExistence type="predicted"/>
<evidence type="ECO:0000256" key="1">
    <source>
        <dbReference type="SAM" id="Phobius"/>
    </source>
</evidence>
<dbReference type="OrthoDB" id="2164897at2"/>
<feature type="transmembrane region" description="Helical" evidence="1">
    <location>
        <begin position="127"/>
        <end position="149"/>
    </location>
</feature>
<evidence type="ECO:0000313" key="3">
    <source>
        <dbReference type="Proteomes" id="UP000199612"/>
    </source>
</evidence>
<dbReference type="Proteomes" id="UP000199612">
    <property type="component" value="Unassembled WGS sequence"/>
</dbReference>
<dbReference type="EMBL" id="FOLT01000008">
    <property type="protein sequence ID" value="SFC49893.1"/>
    <property type="molecule type" value="Genomic_DNA"/>
</dbReference>
<reference evidence="3" key="1">
    <citation type="submission" date="2016-10" db="EMBL/GenBank/DDBJ databases">
        <authorList>
            <person name="Varghese N."/>
            <person name="Submissions S."/>
        </authorList>
    </citation>
    <scope>NUCLEOTIDE SEQUENCE [LARGE SCALE GENOMIC DNA]</scope>
    <source>
        <strain evidence="3">DSM 23664</strain>
    </source>
</reference>
<sequence>MKHCPACHADVKGDWERCPLCHTRLKDTKGQRSEDSDFPEVPLKFNRKKIRQILSLSSIVLIILYFTAHFIWRFQFFNLEYVLFGIMIMWLMMLVIIRKRRNIVKGIVYILFLFSLLSLYFDYINGWLGWSLTFVIPILCISALLAMFISIQVVNLRAEDYVLYLQLAAIVGLIPAVFLLLDWVVFSLPSLLSVVFSLVMSVAVFFKHRQAVIDELEKRMHV</sequence>
<dbReference type="Pfam" id="PF19845">
    <property type="entry name" value="DUF6320"/>
    <property type="match status" value="1"/>
</dbReference>
<feature type="transmembrane region" description="Helical" evidence="1">
    <location>
        <begin position="53"/>
        <end position="72"/>
    </location>
</feature>
<feature type="transmembrane region" description="Helical" evidence="1">
    <location>
        <begin position="78"/>
        <end position="96"/>
    </location>
</feature>
<feature type="transmembrane region" description="Helical" evidence="1">
    <location>
        <begin position="187"/>
        <end position="206"/>
    </location>
</feature>
<feature type="transmembrane region" description="Helical" evidence="1">
    <location>
        <begin position="103"/>
        <end position="121"/>
    </location>
</feature>
<feature type="transmembrane region" description="Helical" evidence="1">
    <location>
        <begin position="161"/>
        <end position="181"/>
    </location>
</feature>
<dbReference type="InterPro" id="IPR046283">
    <property type="entry name" value="DUF6320"/>
</dbReference>
<keyword evidence="1" id="KW-0812">Transmembrane</keyword>
<name>A0A1I1JVS5_9LACT</name>
<dbReference type="RefSeq" id="WP_091530544.1">
    <property type="nucleotide sequence ID" value="NZ_FOLT01000008.1"/>
</dbReference>
<gene>
    <name evidence="2" type="ORF">SAMN04488102_10866</name>
</gene>
<keyword evidence="3" id="KW-1185">Reference proteome</keyword>
<organism evidence="2 3">
    <name type="scientific">Alkalibacterium subtropicum</name>
    <dbReference type="NCBI Taxonomy" id="753702"/>
    <lineage>
        <taxon>Bacteria</taxon>
        <taxon>Bacillati</taxon>
        <taxon>Bacillota</taxon>
        <taxon>Bacilli</taxon>
        <taxon>Lactobacillales</taxon>
        <taxon>Carnobacteriaceae</taxon>
        <taxon>Alkalibacterium</taxon>
    </lineage>
</organism>
<keyword evidence="1" id="KW-0472">Membrane</keyword>
<keyword evidence="1" id="KW-1133">Transmembrane helix</keyword>
<evidence type="ECO:0000313" key="2">
    <source>
        <dbReference type="EMBL" id="SFC49893.1"/>
    </source>
</evidence>